<keyword evidence="2" id="KW-1185">Reference proteome</keyword>
<dbReference type="Proteomes" id="UP001060085">
    <property type="component" value="Linkage Group LG05"/>
</dbReference>
<evidence type="ECO:0000313" key="1">
    <source>
        <dbReference type="EMBL" id="KAI5661558.1"/>
    </source>
</evidence>
<sequence>MSDTKSSFHLALAVSNIKIHVPITLAMENVQYANWVELFKIHCRSHRILHHIIPPRPKDDRLRALFQDNEHSRAIALEEEFTSTYLRNFSSVSTYCQHLVDQLKNVRALVSNHRLVPLMSILALEEAGLKQATADGDEAMVVASRNSDESSISRPPKSCTKNRNK</sequence>
<accession>A0ACC0AKS8</accession>
<organism evidence="1 2">
    <name type="scientific">Catharanthus roseus</name>
    <name type="common">Madagascar periwinkle</name>
    <name type="synonym">Vinca rosea</name>
    <dbReference type="NCBI Taxonomy" id="4058"/>
    <lineage>
        <taxon>Eukaryota</taxon>
        <taxon>Viridiplantae</taxon>
        <taxon>Streptophyta</taxon>
        <taxon>Embryophyta</taxon>
        <taxon>Tracheophyta</taxon>
        <taxon>Spermatophyta</taxon>
        <taxon>Magnoliopsida</taxon>
        <taxon>eudicotyledons</taxon>
        <taxon>Gunneridae</taxon>
        <taxon>Pentapetalae</taxon>
        <taxon>asterids</taxon>
        <taxon>lamiids</taxon>
        <taxon>Gentianales</taxon>
        <taxon>Apocynaceae</taxon>
        <taxon>Rauvolfioideae</taxon>
        <taxon>Vinceae</taxon>
        <taxon>Catharanthinae</taxon>
        <taxon>Catharanthus</taxon>
    </lineage>
</organism>
<evidence type="ECO:0000313" key="2">
    <source>
        <dbReference type="Proteomes" id="UP001060085"/>
    </source>
</evidence>
<reference evidence="2" key="1">
    <citation type="journal article" date="2023" name="Nat. Plants">
        <title>Single-cell RNA sequencing provides a high-resolution roadmap for understanding the multicellular compartmentation of specialized metabolism.</title>
        <authorList>
            <person name="Sun S."/>
            <person name="Shen X."/>
            <person name="Li Y."/>
            <person name="Li Y."/>
            <person name="Wang S."/>
            <person name="Li R."/>
            <person name="Zhang H."/>
            <person name="Shen G."/>
            <person name="Guo B."/>
            <person name="Wei J."/>
            <person name="Xu J."/>
            <person name="St-Pierre B."/>
            <person name="Chen S."/>
            <person name="Sun C."/>
        </authorList>
    </citation>
    <scope>NUCLEOTIDE SEQUENCE [LARGE SCALE GENOMIC DNA]</scope>
</reference>
<comment type="caution">
    <text evidence="1">The sequence shown here is derived from an EMBL/GenBank/DDBJ whole genome shotgun (WGS) entry which is preliminary data.</text>
</comment>
<gene>
    <name evidence="1" type="ORF">M9H77_20881</name>
</gene>
<name>A0ACC0AKS8_CATRO</name>
<dbReference type="EMBL" id="CM044705">
    <property type="protein sequence ID" value="KAI5661558.1"/>
    <property type="molecule type" value="Genomic_DNA"/>
</dbReference>
<proteinExistence type="predicted"/>
<protein>
    <submittedName>
        <fullName evidence="1">Uncharacterized protein</fullName>
    </submittedName>
</protein>